<name>A0A3E1R6C6_9BURK</name>
<dbReference type="AlphaFoldDB" id="A0A3E1R6C6"/>
<evidence type="ECO:0000313" key="2">
    <source>
        <dbReference type="EMBL" id="RFO94773.1"/>
    </source>
</evidence>
<feature type="region of interest" description="Disordered" evidence="1">
    <location>
        <begin position="51"/>
        <end position="74"/>
    </location>
</feature>
<reference evidence="2 3" key="1">
    <citation type="submission" date="2018-05" db="EMBL/GenBank/DDBJ databases">
        <title>Rhodoferax soyangensis sp.nov., isolated from an oligotrophic freshwater lake.</title>
        <authorList>
            <person name="Park M."/>
        </authorList>
    </citation>
    <scope>NUCLEOTIDE SEQUENCE [LARGE SCALE GENOMIC DNA]</scope>
    <source>
        <strain evidence="2 3">IMCC26218</strain>
    </source>
</reference>
<evidence type="ECO:0000256" key="1">
    <source>
        <dbReference type="SAM" id="MobiDB-lite"/>
    </source>
</evidence>
<sequence>MLGGQTLKMDMIGCEAGGALLAISRVQATDAVQAAKLMAMLRQASLDQVGSVAVHPRPNSGDEKTSYDVQVDGSRSKGLPLQVRFKWLLAEADVYQMAVYAQRLSPELTDNLTNEARIYQAGVR</sequence>
<evidence type="ECO:0000313" key="3">
    <source>
        <dbReference type="Proteomes" id="UP000260665"/>
    </source>
</evidence>
<dbReference type="Proteomes" id="UP000260665">
    <property type="component" value="Unassembled WGS sequence"/>
</dbReference>
<dbReference type="EMBL" id="QFZK01000031">
    <property type="protein sequence ID" value="RFO94773.1"/>
    <property type="molecule type" value="Genomic_DNA"/>
</dbReference>
<accession>A0A3E1R6C6</accession>
<organism evidence="2 3">
    <name type="scientific">Rhodoferax lacus</name>
    <dbReference type="NCBI Taxonomy" id="2184758"/>
    <lineage>
        <taxon>Bacteria</taxon>
        <taxon>Pseudomonadati</taxon>
        <taxon>Pseudomonadota</taxon>
        <taxon>Betaproteobacteria</taxon>
        <taxon>Burkholderiales</taxon>
        <taxon>Comamonadaceae</taxon>
        <taxon>Rhodoferax</taxon>
    </lineage>
</organism>
<comment type="caution">
    <text evidence="2">The sequence shown here is derived from an EMBL/GenBank/DDBJ whole genome shotgun (WGS) entry which is preliminary data.</text>
</comment>
<keyword evidence="3" id="KW-1185">Reference proteome</keyword>
<protein>
    <submittedName>
        <fullName evidence="2">Uncharacterized protein</fullName>
    </submittedName>
</protein>
<gene>
    <name evidence="2" type="ORF">DIC66_21735</name>
</gene>
<proteinExistence type="predicted"/>